<name>A0ABV0AC72_9FLAO</name>
<dbReference type="InterPro" id="IPR011055">
    <property type="entry name" value="Dup_hybrid_motif"/>
</dbReference>
<evidence type="ECO:0000256" key="3">
    <source>
        <dbReference type="ARBA" id="ARBA00022670"/>
    </source>
</evidence>
<keyword evidence="4" id="KW-0479">Metal-binding</keyword>
<evidence type="ECO:0000256" key="5">
    <source>
        <dbReference type="ARBA" id="ARBA00022801"/>
    </source>
</evidence>
<evidence type="ECO:0000313" key="10">
    <source>
        <dbReference type="EMBL" id="MEN3323974.1"/>
    </source>
</evidence>
<evidence type="ECO:0000256" key="1">
    <source>
        <dbReference type="ARBA" id="ARBA00001947"/>
    </source>
</evidence>
<proteinExistence type="predicted"/>
<dbReference type="PANTHER" id="PTHR21666">
    <property type="entry name" value="PEPTIDASE-RELATED"/>
    <property type="match status" value="1"/>
</dbReference>
<dbReference type="RefSeq" id="WP_346241762.1">
    <property type="nucleotide sequence ID" value="NZ_JAZHYP010000003.1"/>
</dbReference>
<keyword evidence="6" id="KW-0862">Zinc</keyword>
<evidence type="ECO:0000313" key="11">
    <source>
        <dbReference type="Proteomes" id="UP001416393"/>
    </source>
</evidence>
<feature type="domain" description="Csd3-like second N-terminal" evidence="9">
    <location>
        <begin position="148"/>
        <end position="273"/>
    </location>
</feature>
<dbReference type="Gene3D" id="2.70.70.10">
    <property type="entry name" value="Glucose Permease (Domain IIA)"/>
    <property type="match status" value="1"/>
</dbReference>
<dbReference type="InterPro" id="IPR050570">
    <property type="entry name" value="Cell_wall_metabolism_enzyme"/>
</dbReference>
<gene>
    <name evidence="10" type="ORF">VP395_09565</name>
</gene>
<sequence>MDKARNRRMGNKYLVIVLALISIISCKEKEQPIEEVAVIEKPADIYEFGFNLSNFVVKRDTVRSGDSFGVILERNKIGYPRIFSIAEKARDTFDIRRLQIGKPYTLLCSKDSLETPKCFIYQPNQEEFVVISFQDSIHAYTSRKPIKYVEKTVTGVLNSSISQALDKKGISPILTNKLAEQIYAWTIDFTRLQKGDTFKVIYTDKYIDDTIYAGIHNVKAVVFNHKNTPYYAFRYRTDSIKNIYEYYNEAAKDLRRAFLKAPVQFSRISSKYNLNRRIAYYGFALRPHRGTDFAAPIGTPILATANGTVTASQYKGGNGNYVKIRHNSTYETQYLHMQKRKVNVGQHVKQGDVIGWIGMTGNTGGPHVCYRFWKNGKEVDPFKEKLSNSEPIAESLKGDYLNFIRPIKVKLDALPIFDDSKKEQAKTTITQKE</sequence>
<dbReference type="PROSITE" id="PS51257">
    <property type="entry name" value="PROKAR_LIPOPROTEIN"/>
    <property type="match status" value="1"/>
</dbReference>
<accession>A0ABV0AC72</accession>
<evidence type="ECO:0000256" key="4">
    <source>
        <dbReference type="ARBA" id="ARBA00022723"/>
    </source>
</evidence>
<protein>
    <submittedName>
        <fullName evidence="10">Peptidoglycan DD-metalloendopeptidase family protein</fullName>
    </submittedName>
</protein>
<dbReference type="SUPFAM" id="SSF51261">
    <property type="entry name" value="Duplicated hybrid motif"/>
    <property type="match status" value="1"/>
</dbReference>
<dbReference type="Gene3D" id="3.10.450.350">
    <property type="match status" value="1"/>
</dbReference>
<evidence type="ECO:0000259" key="9">
    <source>
        <dbReference type="Pfam" id="PF19425"/>
    </source>
</evidence>
<keyword evidence="5" id="KW-0378">Hydrolase</keyword>
<evidence type="ECO:0000256" key="7">
    <source>
        <dbReference type="ARBA" id="ARBA00023049"/>
    </source>
</evidence>
<organism evidence="10 11">
    <name type="scientific">Mariniflexile soesokkakense</name>
    <dbReference type="NCBI Taxonomy" id="1343160"/>
    <lineage>
        <taxon>Bacteria</taxon>
        <taxon>Pseudomonadati</taxon>
        <taxon>Bacteroidota</taxon>
        <taxon>Flavobacteriia</taxon>
        <taxon>Flavobacteriales</taxon>
        <taxon>Flavobacteriaceae</taxon>
        <taxon>Mariniflexile</taxon>
    </lineage>
</organism>
<dbReference type="Pfam" id="PF01551">
    <property type="entry name" value="Peptidase_M23"/>
    <property type="match status" value="1"/>
</dbReference>
<dbReference type="EMBL" id="JAZHYP010000003">
    <property type="protein sequence ID" value="MEN3323974.1"/>
    <property type="molecule type" value="Genomic_DNA"/>
</dbReference>
<comment type="subcellular location">
    <subcellularLocation>
        <location evidence="2">Cell envelope</location>
    </subcellularLocation>
</comment>
<keyword evidence="3" id="KW-0645">Protease</keyword>
<dbReference type="PANTHER" id="PTHR21666:SF288">
    <property type="entry name" value="CELL DIVISION PROTEIN YTFB"/>
    <property type="match status" value="1"/>
</dbReference>
<keyword evidence="7" id="KW-0482">Metalloprotease</keyword>
<feature type="domain" description="M23ase beta-sheet core" evidence="8">
    <location>
        <begin position="287"/>
        <end position="381"/>
    </location>
</feature>
<comment type="cofactor">
    <cofactor evidence="1">
        <name>Zn(2+)</name>
        <dbReference type="ChEBI" id="CHEBI:29105"/>
    </cofactor>
</comment>
<comment type="caution">
    <text evidence="10">The sequence shown here is derived from an EMBL/GenBank/DDBJ whole genome shotgun (WGS) entry which is preliminary data.</text>
</comment>
<evidence type="ECO:0000256" key="6">
    <source>
        <dbReference type="ARBA" id="ARBA00022833"/>
    </source>
</evidence>
<dbReference type="Pfam" id="PF19425">
    <property type="entry name" value="Csd3_N2"/>
    <property type="match status" value="1"/>
</dbReference>
<evidence type="ECO:0000259" key="8">
    <source>
        <dbReference type="Pfam" id="PF01551"/>
    </source>
</evidence>
<reference evidence="10 11" key="1">
    <citation type="submission" date="2024-01" db="EMBL/GenBank/DDBJ databases">
        <title>Mariniflexile litorale sp. nov., isolated from the shallow sediments of the Sea of Japan.</title>
        <authorList>
            <person name="Romanenko L."/>
            <person name="Bystritskaya E."/>
            <person name="Isaeva M."/>
        </authorList>
    </citation>
    <scope>NUCLEOTIDE SEQUENCE [LARGE SCALE GENOMIC DNA]</scope>
    <source>
        <strain evidence="10 11">KCTC 32427</strain>
    </source>
</reference>
<evidence type="ECO:0000256" key="2">
    <source>
        <dbReference type="ARBA" id="ARBA00004196"/>
    </source>
</evidence>
<dbReference type="Proteomes" id="UP001416393">
    <property type="component" value="Unassembled WGS sequence"/>
</dbReference>
<dbReference type="InterPro" id="IPR045834">
    <property type="entry name" value="Csd3_N2"/>
</dbReference>
<dbReference type="InterPro" id="IPR016047">
    <property type="entry name" value="M23ase_b-sheet_dom"/>
</dbReference>
<keyword evidence="11" id="KW-1185">Reference proteome</keyword>
<dbReference type="CDD" id="cd12797">
    <property type="entry name" value="M23_peptidase"/>
    <property type="match status" value="1"/>
</dbReference>